<protein>
    <submittedName>
        <fullName evidence="2">Uncharacterized protein</fullName>
    </submittedName>
</protein>
<organism evidence="2 3">
    <name type="scientific">Caerostris extrusa</name>
    <name type="common">Bark spider</name>
    <name type="synonym">Caerostris bankana</name>
    <dbReference type="NCBI Taxonomy" id="172846"/>
    <lineage>
        <taxon>Eukaryota</taxon>
        <taxon>Metazoa</taxon>
        <taxon>Ecdysozoa</taxon>
        <taxon>Arthropoda</taxon>
        <taxon>Chelicerata</taxon>
        <taxon>Arachnida</taxon>
        <taxon>Araneae</taxon>
        <taxon>Araneomorphae</taxon>
        <taxon>Entelegynae</taxon>
        <taxon>Araneoidea</taxon>
        <taxon>Araneidae</taxon>
        <taxon>Caerostris</taxon>
    </lineage>
</organism>
<sequence length="104" mass="11839">MRNLRAHYAERVRQERLFMTSVRFPSSIGVCLLLECIGTGHLQTGDLRFLFIGIGIIPDALNDIRFSQMIVYSILSDILSILSILHILSLSIWMHNPYLPAIIV</sequence>
<dbReference type="AlphaFoldDB" id="A0AAV4NIT8"/>
<evidence type="ECO:0000256" key="1">
    <source>
        <dbReference type="SAM" id="Phobius"/>
    </source>
</evidence>
<name>A0AAV4NIT8_CAEEX</name>
<dbReference type="EMBL" id="BPLR01003447">
    <property type="protein sequence ID" value="GIX84712.1"/>
    <property type="molecule type" value="Genomic_DNA"/>
</dbReference>
<keyword evidence="3" id="KW-1185">Reference proteome</keyword>
<keyword evidence="1" id="KW-0812">Transmembrane</keyword>
<keyword evidence="1" id="KW-1133">Transmembrane helix</keyword>
<comment type="caution">
    <text evidence="2">The sequence shown here is derived from an EMBL/GenBank/DDBJ whole genome shotgun (WGS) entry which is preliminary data.</text>
</comment>
<keyword evidence="1" id="KW-0472">Membrane</keyword>
<feature type="transmembrane region" description="Helical" evidence="1">
    <location>
        <begin position="71"/>
        <end position="94"/>
    </location>
</feature>
<proteinExistence type="predicted"/>
<accession>A0AAV4NIT8</accession>
<gene>
    <name evidence="2" type="ORF">CEXT_11401</name>
</gene>
<evidence type="ECO:0000313" key="2">
    <source>
        <dbReference type="EMBL" id="GIX84712.1"/>
    </source>
</evidence>
<reference evidence="2 3" key="1">
    <citation type="submission" date="2021-06" db="EMBL/GenBank/DDBJ databases">
        <title>Caerostris extrusa draft genome.</title>
        <authorList>
            <person name="Kono N."/>
            <person name="Arakawa K."/>
        </authorList>
    </citation>
    <scope>NUCLEOTIDE SEQUENCE [LARGE SCALE GENOMIC DNA]</scope>
</reference>
<evidence type="ECO:0000313" key="3">
    <source>
        <dbReference type="Proteomes" id="UP001054945"/>
    </source>
</evidence>
<dbReference type="Proteomes" id="UP001054945">
    <property type="component" value="Unassembled WGS sequence"/>
</dbReference>